<evidence type="ECO:0000313" key="3">
    <source>
        <dbReference type="Proteomes" id="UP000284375"/>
    </source>
</evidence>
<dbReference type="EMBL" id="LJZO01000009">
    <property type="protein sequence ID" value="ROW00166.1"/>
    <property type="molecule type" value="Genomic_DNA"/>
</dbReference>
<comment type="caution">
    <text evidence="2">The sequence shown here is derived from an EMBL/GenBank/DDBJ whole genome shotgun (WGS) entry which is preliminary data.</text>
</comment>
<evidence type="ECO:0000256" key="1">
    <source>
        <dbReference type="SAM" id="MobiDB-lite"/>
    </source>
</evidence>
<accession>A0A423W9X4</accession>
<evidence type="ECO:0000313" key="2">
    <source>
        <dbReference type="EMBL" id="ROW00166.1"/>
    </source>
</evidence>
<gene>
    <name evidence="2" type="ORF">VSDG_03484</name>
</gene>
<feature type="region of interest" description="Disordered" evidence="1">
    <location>
        <begin position="187"/>
        <end position="287"/>
    </location>
</feature>
<feature type="compositionally biased region" description="Acidic residues" evidence="1">
    <location>
        <begin position="247"/>
        <end position="263"/>
    </location>
</feature>
<reference evidence="2 3" key="1">
    <citation type="submission" date="2015-09" db="EMBL/GenBank/DDBJ databases">
        <title>Host preference determinants of Valsa canker pathogens revealed by comparative genomics.</title>
        <authorList>
            <person name="Yin Z."/>
            <person name="Huang L."/>
        </authorList>
    </citation>
    <scope>NUCLEOTIDE SEQUENCE [LARGE SCALE GENOMIC DNA]</scope>
    <source>
        <strain evidence="2 3">YSFL</strain>
    </source>
</reference>
<dbReference type="OrthoDB" id="10592767at2759"/>
<feature type="region of interest" description="Disordered" evidence="1">
    <location>
        <begin position="1"/>
        <end position="26"/>
    </location>
</feature>
<name>A0A423W9X4_CYTCH</name>
<organism evidence="2 3">
    <name type="scientific">Cytospora chrysosperma</name>
    <name type="common">Cytospora canker fungus</name>
    <name type="synonym">Sphaeria chrysosperma</name>
    <dbReference type="NCBI Taxonomy" id="252740"/>
    <lineage>
        <taxon>Eukaryota</taxon>
        <taxon>Fungi</taxon>
        <taxon>Dikarya</taxon>
        <taxon>Ascomycota</taxon>
        <taxon>Pezizomycotina</taxon>
        <taxon>Sordariomycetes</taxon>
        <taxon>Sordariomycetidae</taxon>
        <taxon>Diaporthales</taxon>
        <taxon>Cytosporaceae</taxon>
        <taxon>Cytospora</taxon>
    </lineage>
</organism>
<dbReference type="Proteomes" id="UP000284375">
    <property type="component" value="Unassembled WGS sequence"/>
</dbReference>
<keyword evidence="3" id="KW-1185">Reference proteome</keyword>
<sequence length="287" mass="30493">MVTTELETPEDGTEGGRDAEELETGAELDGGKLPDIVIVLDPLERPGPDEKGMLLRAADEELPNPGDELGLSLITVEDGLVVSVSVPVVVRVVVREVNPFVLIVAIELLLRVVSKVDGGGLPLLDSEDDTIAEFEGELSVYVDTMVVVRSVICEVEWFVAMVVTRLVVTVTGKLRLSTMVVELSTGREELCPEDDGTAELGTVEGTPAEDEDFEVGTPDDGIPEDGTPEDGVPEDGTPEDGTPGDGTPEDGIPEDDEPEDGTPEEGTPLELCSHTISTPRTPVTRRV</sequence>
<feature type="compositionally biased region" description="Acidic residues" evidence="1">
    <location>
        <begin position="221"/>
        <end position="238"/>
    </location>
</feature>
<protein>
    <submittedName>
        <fullName evidence="2">Uncharacterized protein</fullName>
    </submittedName>
</protein>
<proteinExistence type="predicted"/>
<dbReference type="AlphaFoldDB" id="A0A423W9X4"/>